<keyword evidence="2" id="KW-1185">Reference proteome</keyword>
<reference evidence="1 2" key="1">
    <citation type="journal article" date="2018" name="J. Allergy Clin. Immunol.">
        <title>High-quality assembly of Dermatophagoides pteronyssinus genome and transcriptome reveals a wide range of novel allergens.</title>
        <authorList>
            <person name="Liu X.Y."/>
            <person name="Yang K.Y."/>
            <person name="Wang M.Q."/>
            <person name="Kwok J.S."/>
            <person name="Zeng X."/>
            <person name="Yang Z."/>
            <person name="Xiao X.J."/>
            <person name="Lau C.P."/>
            <person name="Li Y."/>
            <person name="Huang Z.M."/>
            <person name="Ba J.G."/>
            <person name="Yim A.K."/>
            <person name="Ouyang C.Y."/>
            <person name="Ngai S.M."/>
            <person name="Chan T.F."/>
            <person name="Leung E.L."/>
            <person name="Liu L."/>
            <person name="Liu Z.G."/>
            <person name="Tsui S.K."/>
        </authorList>
    </citation>
    <scope>NUCLEOTIDE SEQUENCE [LARGE SCALE GENOMIC DNA]</scope>
    <source>
        <strain evidence="1">Derp</strain>
    </source>
</reference>
<proteinExistence type="predicted"/>
<dbReference type="EMBL" id="NJHN03000105">
    <property type="protein sequence ID" value="KAH9414756.1"/>
    <property type="molecule type" value="Genomic_DNA"/>
</dbReference>
<gene>
    <name evidence="1" type="ORF">DERP_008597</name>
</gene>
<reference evidence="1 2" key="2">
    <citation type="journal article" date="2022" name="Mol. Biol. Evol.">
        <title>Comparative Genomics Reveals Insights into the Divergent Evolution of Astigmatic Mites and Household Pest Adaptations.</title>
        <authorList>
            <person name="Xiong Q."/>
            <person name="Wan A.T."/>
            <person name="Liu X."/>
            <person name="Fung C.S."/>
            <person name="Xiao X."/>
            <person name="Malainual N."/>
            <person name="Hou J."/>
            <person name="Wang L."/>
            <person name="Wang M."/>
            <person name="Yang K.Y."/>
            <person name="Cui Y."/>
            <person name="Leung E.L."/>
            <person name="Nong W."/>
            <person name="Shin S.K."/>
            <person name="Au S.W."/>
            <person name="Jeong K.Y."/>
            <person name="Chew F.T."/>
            <person name="Hui J.H."/>
            <person name="Leung T.F."/>
            <person name="Tungtrongchitr A."/>
            <person name="Zhong N."/>
            <person name="Liu Z."/>
            <person name="Tsui S.K."/>
        </authorList>
    </citation>
    <scope>NUCLEOTIDE SEQUENCE [LARGE SCALE GENOMIC DNA]</scope>
    <source>
        <strain evidence="1">Derp</strain>
    </source>
</reference>
<protein>
    <submittedName>
        <fullName evidence="1">Uncharacterized protein</fullName>
    </submittedName>
</protein>
<comment type="caution">
    <text evidence="1">The sequence shown here is derived from an EMBL/GenBank/DDBJ whole genome shotgun (WGS) entry which is preliminary data.</text>
</comment>
<organism evidence="1 2">
    <name type="scientific">Dermatophagoides pteronyssinus</name>
    <name type="common">European house dust mite</name>
    <dbReference type="NCBI Taxonomy" id="6956"/>
    <lineage>
        <taxon>Eukaryota</taxon>
        <taxon>Metazoa</taxon>
        <taxon>Ecdysozoa</taxon>
        <taxon>Arthropoda</taxon>
        <taxon>Chelicerata</taxon>
        <taxon>Arachnida</taxon>
        <taxon>Acari</taxon>
        <taxon>Acariformes</taxon>
        <taxon>Sarcoptiformes</taxon>
        <taxon>Astigmata</taxon>
        <taxon>Psoroptidia</taxon>
        <taxon>Analgoidea</taxon>
        <taxon>Pyroglyphidae</taxon>
        <taxon>Dermatophagoidinae</taxon>
        <taxon>Dermatophagoides</taxon>
    </lineage>
</organism>
<name>A0ABQ8IWS6_DERPT</name>
<evidence type="ECO:0000313" key="2">
    <source>
        <dbReference type="Proteomes" id="UP000887458"/>
    </source>
</evidence>
<sequence length="132" mass="13794">MLTLTFYFKTLSINLKSVASHRIVYIGQHNALLIVLVNAYHFSTSSSLLSSSSSLSSSLSLLNSLNEGGSPGGQPGGCLARFLVLFNIDCGIVSLPKDDDVADSDGKGIAEGRGISSILTSCADLIASRILT</sequence>
<dbReference type="Proteomes" id="UP000887458">
    <property type="component" value="Unassembled WGS sequence"/>
</dbReference>
<accession>A0ABQ8IWS6</accession>
<evidence type="ECO:0000313" key="1">
    <source>
        <dbReference type="EMBL" id="KAH9414756.1"/>
    </source>
</evidence>